<dbReference type="RefSeq" id="WP_146501472.1">
    <property type="nucleotide sequence ID" value="NZ_SJPG01000001.1"/>
</dbReference>
<accession>A0A5C5X8X0</accession>
<keyword evidence="7" id="KW-0234">DNA repair</keyword>
<dbReference type="InterPro" id="IPR001650">
    <property type="entry name" value="Helicase_C-like"/>
</dbReference>
<dbReference type="GO" id="GO:0005524">
    <property type="term" value="F:ATP binding"/>
    <property type="evidence" value="ECO:0007669"/>
    <property type="project" value="UniProtKB-KW"/>
</dbReference>
<dbReference type="Proteomes" id="UP000316095">
    <property type="component" value="Unassembled WGS sequence"/>
</dbReference>
<dbReference type="InterPro" id="IPR011545">
    <property type="entry name" value="DEAD/DEAH_box_helicase_dom"/>
</dbReference>
<dbReference type="EMBL" id="SJPG01000001">
    <property type="protein sequence ID" value="TWT59314.1"/>
    <property type="molecule type" value="Genomic_DNA"/>
</dbReference>
<evidence type="ECO:0000313" key="11">
    <source>
        <dbReference type="EMBL" id="TWT59314.1"/>
    </source>
</evidence>
<dbReference type="PANTHER" id="PTHR47964">
    <property type="entry name" value="ATP-DEPENDENT DNA HELICASE HOMOLOG RECG, CHLOROPLASTIC"/>
    <property type="match status" value="1"/>
</dbReference>
<keyword evidence="6" id="KW-0238">DNA-binding</keyword>
<dbReference type="InterPro" id="IPR027417">
    <property type="entry name" value="P-loop_NTPase"/>
</dbReference>
<evidence type="ECO:0000256" key="4">
    <source>
        <dbReference type="ARBA" id="ARBA00022806"/>
    </source>
</evidence>
<dbReference type="GO" id="GO:0003678">
    <property type="term" value="F:DNA helicase activity"/>
    <property type="evidence" value="ECO:0007669"/>
    <property type="project" value="TreeGrafter"/>
</dbReference>
<dbReference type="AlphaFoldDB" id="A0A5C5X8X0"/>
<dbReference type="InterPro" id="IPR033454">
    <property type="entry name" value="RecG_wedge"/>
</dbReference>
<evidence type="ECO:0000256" key="3">
    <source>
        <dbReference type="ARBA" id="ARBA00022801"/>
    </source>
</evidence>
<evidence type="ECO:0000256" key="7">
    <source>
        <dbReference type="ARBA" id="ARBA00023204"/>
    </source>
</evidence>
<evidence type="ECO:0000256" key="6">
    <source>
        <dbReference type="ARBA" id="ARBA00023125"/>
    </source>
</evidence>
<feature type="domain" description="Helicase ATP-binding" evidence="9">
    <location>
        <begin position="289"/>
        <end position="450"/>
    </location>
</feature>
<dbReference type="InterPro" id="IPR045562">
    <property type="entry name" value="RecG_dom3_C"/>
</dbReference>
<dbReference type="Pfam" id="PF17191">
    <property type="entry name" value="RecG_wedge"/>
    <property type="match status" value="1"/>
</dbReference>
<evidence type="ECO:0000256" key="2">
    <source>
        <dbReference type="ARBA" id="ARBA00022763"/>
    </source>
</evidence>
<dbReference type="GO" id="GO:0016787">
    <property type="term" value="F:hydrolase activity"/>
    <property type="evidence" value="ECO:0007669"/>
    <property type="project" value="UniProtKB-KW"/>
</dbReference>
<evidence type="ECO:0000256" key="1">
    <source>
        <dbReference type="ARBA" id="ARBA00022741"/>
    </source>
</evidence>
<feature type="domain" description="Helicase C-terminal" evidence="10">
    <location>
        <begin position="473"/>
        <end position="635"/>
    </location>
</feature>
<dbReference type="GO" id="GO:0006281">
    <property type="term" value="P:DNA repair"/>
    <property type="evidence" value="ECO:0007669"/>
    <property type="project" value="UniProtKB-KW"/>
</dbReference>
<name>A0A5C5X8X0_9PLAN</name>
<dbReference type="CDD" id="cd04488">
    <property type="entry name" value="RecG_wedge_OBF"/>
    <property type="match status" value="1"/>
</dbReference>
<dbReference type="GO" id="GO:0003677">
    <property type="term" value="F:DNA binding"/>
    <property type="evidence" value="ECO:0007669"/>
    <property type="project" value="UniProtKB-KW"/>
</dbReference>
<protein>
    <recommendedName>
        <fullName evidence="8">Probable DNA 3'-5' helicase RecG</fullName>
    </recommendedName>
</protein>
<proteinExistence type="predicted"/>
<gene>
    <name evidence="11" type="primary">recG</name>
    <name evidence="11" type="ORF">Pan54_00140</name>
</gene>
<comment type="caution">
    <text evidence="11">The sequence shown here is derived from an EMBL/GenBank/DDBJ whole genome shotgun (WGS) entry which is preliminary data.</text>
</comment>
<dbReference type="Gene3D" id="3.40.50.300">
    <property type="entry name" value="P-loop containing nucleotide triphosphate hydrolases"/>
    <property type="match status" value="2"/>
</dbReference>
<dbReference type="NCBIfam" id="NF008165">
    <property type="entry name" value="PRK10917.1-3"/>
    <property type="match status" value="1"/>
</dbReference>
<dbReference type="PANTHER" id="PTHR47964:SF1">
    <property type="entry name" value="ATP-DEPENDENT DNA HELICASE HOMOLOG RECG, CHLOROPLASTIC"/>
    <property type="match status" value="1"/>
</dbReference>
<dbReference type="InterPro" id="IPR012340">
    <property type="entry name" value="NA-bd_OB-fold"/>
</dbReference>
<dbReference type="SMART" id="SM00487">
    <property type="entry name" value="DEXDc"/>
    <property type="match status" value="1"/>
</dbReference>
<keyword evidence="1" id="KW-0547">Nucleotide-binding</keyword>
<keyword evidence="5" id="KW-0067">ATP-binding</keyword>
<reference evidence="11 12" key="1">
    <citation type="submission" date="2019-02" db="EMBL/GenBank/DDBJ databases">
        <title>Deep-cultivation of Planctomycetes and their phenomic and genomic characterization uncovers novel biology.</title>
        <authorList>
            <person name="Wiegand S."/>
            <person name="Jogler M."/>
            <person name="Boedeker C."/>
            <person name="Pinto D."/>
            <person name="Vollmers J."/>
            <person name="Rivas-Marin E."/>
            <person name="Kohn T."/>
            <person name="Peeters S.H."/>
            <person name="Heuer A."/>
            <person name="Rast P."/>
            <person name="Oberbeckmann S."/>
            <person name="Bunk B."/>
            <person name="Jeske O."/>
            <person name="Meyerdierks A."/>
            <person name="Storesund J.E."/>
            <person name="Kallscheuer N."/>
            <person name="Luecker S."/>
            <person name="Lage O.M."/>
            <person name="Pohl T."/>
            <person name="Merkel B.J."/>
            <person name="Hornburger P."/>
            <person name="Mueller R.-W."/>
            <person name="Bruemmer F."/>
            <person name="Labrenz M."/>
            <person name="Spormann A.M."/>
            <person name="Op Den Camp H."/>
            <person name="Overmann J."/>
            <person name="Amann R."/>
            <person name="Jetten M.S.M."/>
            <person name="Mascher T."/>
            <person name="Medema M.H."/>
            <person name="Devos D.P."/>
            <person name="Kaster A.-K."/>
            <person name="Ovreas L."/>
            <person name="Rohde M."/>
            <person name="Galperin M.Y."/>
            <person name="Jogler C."/>
        </authorList>
    </citation>
    <scope>NUCLEOTIDE SEQUENCE [LARGE SCALE GENOMIC DNA]</scope>
    <source>
        <strain evidence="11 12">Pan54</strain>
    </source>
</reference>
<organism evidence="11 12">
    <name type="scientific">Rubinisphaera italica</name>
    <dbReference type="NCBI Taxonomy" id="2527969"/>
    <lineage>
        <taxon>Bacteria</taxon>
        <taxon>Pseudomonadati</taxon>
        <taxon>Planctomycetota</taxon>
        <taxon>Planctomycetia</taxon>
        <taxon>Planctomycetales</taxon>
        <taxon>Planctomycetaceae</taxon>
        <taxon>Rubinisphaera</taxon>
    </lineage>
</organism>
<dbReference type="SUPFAM" id="SSF50249">
    <property type="entry name" value="Nucleic acid-binding proteins"/>
    <property type="match status" value="1"/>
</dbReference>
<keyword evidence="4 11" id="KW-0347">Helicase</keyword>
<evidence type="ECO:0000256" key="8">
    <source>
        <dbReference type="ARBA" id="ARBA00049819"/>
    </source>
</evidence>
<evidence type="ECO:0000256" key="5">
    <source>
        <dbReference type="ARBA" id="ARBA00022840"/>
    </source>
</evidence>
<dbReference type="PROSITE" id="PS51194">
    <property type="entry name" value="HELICASE_CTER"/>
    <property type="match status" value="1"/>
</dbReference>
<dbReference type="SMART" id="SM00490">
    <property type="entry name" value="HELICc"/>
    <property type="match status" value="1"/>
</dbReference>
<dbReference type="Pfam" id="PF19833">
    <property type="entry name" value="RecG_dom3_C"/>
    <property type="match status" value="1"/>
</dbReference>
<evidence type="ECO:0000259" key="9">
    <source>
        <dbReference type="PROSITE" id="PS51192"/>
    </source>
</evidence>
<evidence type="ECO:0000313" key="12">
    <source>
        <dbReference type="Proteomes" id="UP000316095"/>
    </source>
</evidence>
<dbReference type="InterPro" id="IPR014001">
    <property type="entry name" value="Helicase_ATP-bd"/>
</dbReference>
<dbReference type="SUPFAM" id="SSF52540">
    <property type="entry name" value="P-loop containing nucleoside triphosphate hydrolases"/>
    <property type="match status" value="2"/>
</dbReference>
<keyword evidence="2" id="KW-0227">DNA damage</keyword>
<keyword evidence="3 11" id="KW-0378">Hydrolase</keyword>
<dbReference type="Gene3D" id="2.40.50.140">
    <property type="entry name" value="Nucleic acid-binding proteins"/>
    <property type="match status" value="1"/>
</dbReference>
<evidence type="ECO:0000259" key="10">
    <source>
        <dbReference type="PROSITE" id="PS51194"/>
    </source>
</evidence>
<dbReference type="InterPro" id="IPR047112">
    <property type="entry name" value="RecG/Mfd"/>
</dbReference>
<dbReference type="NCBIfam" id="NF008168">
    <property type="entry name" value="PRK10917.2-2"/>
    <property type="match status" value="1"/>
</dbReference>
<dbReference type="Pfam" id="PF00271">
    <property type="entry name" value="Helicase_C"/>
    <property type="match status" value="1"/>
</dbReference>
<dbReference type="OrthoDB" id="9804325at2"/>
<dbReference type="Pfam" id="PF00270">
    <property type="entry name" value="DEAD"/>
    <property type="match status" value="1"/>
</dbReference>
<keyword evidence="12" id="KW-1185">Reference proteome</keyword>
<sequence>MTEEHDNSTSDLPETEPLETPIRFLEGVGPHRAKLLKNLDVETVRDLLWLIPRDIVDLSQLSLVNELTDDRIHTIRGQIIDSDSRAISRGRTMTAAVMRVDDGLVRATWFNQPWMLRQLQSDRFLLWSAKPKFRDNRWEMSHPRMQWLEEDDENSRGEVLTKYRLTEGITLDILRGYIRTALEFVKGTLADDLPERLRKHYKLPHLEEAISNLHRPPTVEDFYAARRRLVFDEQLDFQIGMALRRRLRQTTERSPEIIVTPKINARIRRLFDFTFTDGQEQAISEIVDDLKESRPMHRLLQADVGAGKTVVALYAMLATVAAGYQAVLMAPTELLAQQHWNTIHEALLHSRVKRCLLTGSLKPAERRDRLAKIATGEMQMIFGTQAVIQNDVKYHQLGLAVIDEQHKFGVVQRGRFQARDTVPHVLVMTATPIPRSLCLTQYGDLDLSTMTDLPPGRQPIVTSLVQTPKVEAKAWQFVVEKLNEGRQAYIVCPYIDSPDPEAPAGALQIFKELQQNQLRDFQLGLIHGQMDRAEQQMVMSRFRDRQLDAIVATTVVEVGVDVPNATLMIIQDAQQFGLSQLHQLRGRIGRGSFRGFCFLFSKAANEDSLQRLQAVERSNNGFEIAEADFALRGPGNVLGTEQHGSQPFRVTDFSRDEKILLETSRAASRMVQAGTIDEPDFAPLKRRVLERFGDQLGLTRTG</sequence>
<dbReference type="PROSITE" id="PS51192">
    <property type="entry name" value="HELICASE_ATP_BIND_1"/>
    <property type="match status" value="1"/>
</dbReference>